<dbReference type="Gene3D" id="3.40.50.150">
    <property type="entry name" value="Vaccinia Virus protein VP39"/>
    <property type="match status" value="1"/>
</dbReference>
<dbReference type="PIRSF" id="PIRSF004553">
    <property type="entry name" value="CHP00095"/>
    <property type="match status" value="1"/>
</dbReference>
<comment type="catalytic activity">
    <reaction evidence="7 8">
        <text>guanosine(966) in 16S rRNA + S-adenosyl-L-methionine = N(2)-methylguanosine(966) in 16S rRNA + S-adenosyl-L-homocysteine + H(+)</text>
        <dbReference type="Rhea" id="RHEA:23548"/>
        <dbReference type="Rhea" id="RHEA-COMP:10211"/>
        <dbReference type="Rhea" id="RHEA-COMP:10212"/>
        <dbReference type="ChEBI" id="CHEBI:15378"/>
        <dbReference type="ChEBI" id="CHEBI:57856"/>
        <dbReference type="ChEBI" id="CHEBI:59789"/>
        <dbReference type="ChEBI" id="CHEBI:74269"/>
        <dbReference type="ChEBI" id="CHEBI:74481"/>
        <dbReference type="EC" id="2.1.1.171"/>
    </reaction>
</comment>
<protein>
    <recommendedName>
        <fullName evidence="4 8">Ribosomal RNA small subunit methyltransferase D</fullName>
        <ecNumber evidence="3 8">2.1.1.171</ecNumber>
    </recommendedName>
</protein>
<evidence type="ECO:0000256" key="2">
    <source>
        <dbReference type="ARBA" id="ARBA00005269"/>
    </source>
</evidence>
<evidence type="ECO:0000256" key="5">
    <source>
        <dbReference type="ARBA" id="ARBA00022603"/>
    </source>
</evidence>
<evidence type="ECO:0000256" key="3">
    <source>
        <dbReference type="ARBA" id="ARBA00012141"/>
    </source>
</evidence>
<proteinExistence type="inferred from homology"/>
<keyword evidence="6 8" id="KW-0808">Transferase</keyword>
<evidence type="ECO:0000256" key="7">
    <source>
        <dbReference type="ARBA" id="ARBA00048326"/>
    </source>
</evidence>
<dbReference type="SUPFAM" id="SSF53335">
    <property type="entry name" value="S-adenosyl-L-methionine-dependent methyltransferases"/>
    <property type="match status" value="1"/>
</dbReference>
<dbReference type="EMBL" id="CP061275">
    <property type="protein sequence ID" value="QNS01780.1"/>
    <property type="molecule type" value="Genomic_DNA"/>
</dbReference>
<evidence type="ECO:0000313" key="9">
    <source>
        <dbReference type="EMBL" id="QNS01780.1"/>
    </source>
</evidence>
<comment type="similarity">
    <text evidence="2 8">Belongs to the methyltransferase superfamily. RsmD family.</text>
</comment>
<dbReference type="InterPro" id="IPR004398">
    <property type="entry name" value="RNA_MeTrfase_RsmD"/>
</dbReference>
<accession>A0A7H1AZ75</accession>
<dbReference type="InterPro" id="IPR002052">
    <property type="entry name" value="DNA_methylase_N6_adenine_CS"/>
</dbReference>
<dbReference type="EC" id="2.1.1.171" evidence="3 8"/>
<keyword evidence="8" id="KW-0949">S-adenosyl-L-methionine</keyword>
<dbReference type="Proteomes" id="UP000516346">
    <property type="component" value="Chromosome"/>
</dbReference>
<comment type="function">
    <text evidence="1 8">Specifically methylates the guanine in position 966 of 16S rRNA in the assembled 30S particle.</text>
</comment>
<evidence type="ECO:0000256" key="4">
    <source>
        <dbReference type="ARBA" id="ARBA00013682"/>
    </source>
</evidence>
<dbReference type="GO" id="GO:0003676">
    <property type="term" value="F:nucleic acid binding"/>
    <property type="evidence" value="ECO:0007669"/>
    <property type="project" value="InterPro"/>
</dbReference>
<name>A0A7H1AZ75_9GAMM</name>
<evidence type="ECO:0000256" key="1">
    <source>
        <dbReference type="ARBA" id="ARBA00002649"/>
    </source>
</evidence>
<reference evidence="9 10" key="1">
    <citation type="submission" date="2020-09" db="EMBL/GenBank/DDBJ databases">
        <title>Genome sequence of the banana aphid, Pentalonia nigronervosa Coquerel (Hemiptera: Aphididae) and its symbionts.</title>
        <authorList>
            <person name="Mathers T.C."/>
            <person name="Mugford S.T."/>
            <person name="Hogenhout S.A."/>
            <person name="Tripathi L."/>
        </authorList>
    </citation>
    <scope>NUCLEOTIDE SEQUENCE [LARGE SCALE GENOMIC DNA]</scope>
    <source>
        <strain evidence="9">Ba4</strain>
    </source>
</reference>
<organism evidence="9 10">
    <name type="scientific">Buchnera aphidicola</name>
    <name type="common">Pentalonia nigronervosa</name>
    <dbReference type="NCBI Taxonomy" id="1309793"/>
    <lineage>
        <taxon>Bacteria</taxon>
        <taxon>Pseudomonadati</taxon>
        <taxon>Pseudomonadota</taxon>
        <taxon>Gammaproteobacteria</taxon>
        <taxon>Enterobacterales</taxon>
        <taxon>Erwiniaceae</taxon>
        <taxon>Buchnera</taxon>
    </lineage>
</organism>
<evidence type="ECO:0000313" key="10">
    <source>
        <dbReference type="Proteomes" id="UP000516346"/>
    </source>
</evidence>
<dbReference type="InterPro" id="IPR029063">
    <property type="entry name" value="SAM-dependent_MTases_sf"/>
</dbReference>
<dbReference type="PROSITE" id="PS00092">
    <property type="entry name" value="N6_MTASE"/>
    <property type="match status" value="1"/>
</dbReference>
<dbReference type="PANTHER" id="PTHR43542">
    <property type="entry name" value="METHYLTRANSFERASE"/>
    <property type="match status" value="1"/>
</dbReference>
<keyword evidence="8" id="KW-0698">rRNA processing</keyword>
<dbReference type="AlphaFoldDB" id="A0A7H1AZ75"/>
<evidence type="ECO:0000256" key="6">
    <source>
        <dbReference type="ARBA" id="ARBA00022679"/>
    </source>
</evidence>
<sequence length="189" mass="22418">MHYHYKKNRKIYIISGKLKKRNILFTHTSNLRPTMNHIRETLFNWLSTHIKNARCLDCFAGSGILGIEAISRYAAFVTLLEINKKTILQLKKNSVKLNIKNLEIIKTNTLFWLKKIGQPYDIIFIDPPYDTEIINKTIFLLEYGTWLKNNSLIYIEKNKKKNITIPQNWILYKKKISGQTEYCLYVFKK</sequence>
<keyword evidence="5 8" id="KW-0489">Methyltransferase</keyword>
<dbReference type="PANTHER" id="PTHR43542:SF1">
    <property type="entry name" value="METHYLTRANSFERASE"/>
    <property type="match status" value="1"/>
</dbReference>
<dbReference type="Pfam" id="PF03602">
    <property type="entry name" value="Cons_hypoth95"/>
    <property type="match status" value="1"/>
</dbReference>
<dbReference type="GO" id="GO:0052913">
    <property type="term" value="F:16S rRNA (guanine(966)-N(2))-methyltransferase activity"/>
    <property type="evidence" value="ECO:0007669"/>
    <property type="project" value="UniProtKB-EC"/>
</dbReference>
<evidence type="ECO:0000256" key="8">
    <source>
        <dbReference type="PIRNR" id="PIRNR004553"/>
    </source>
</evidence>
<dbReference type="CDD" id="cd02440">
    <property type="entry name" value="AdoMet_MTases"/>
    <property type="match status" value="1"/>
</dbReference>
<gene>
    <name evidence="9" type="primary">rsmD</name>
    <name evidence="9" type="ORF">ICW73_02260</name>
</gene>
<dbReference type="NCBIfam" id="TIGR00095">
    <property type="entry name" value="16S rRNA (guanine(966)-N(2))-methyltransferase RsmD"/>
    <property type="match status" value="1"/>
</dbReference>